<keyword evidence="1" id="KW-1133">Transmembrane helix</keyword>
<keyword evidence="1" id="KW-0812">Transmembrane</keyword>
<gene>
    <name evidence="2" type="ORF">apy_06820</name>
</gene>
<dbReference type="OrthoDB" id="18576at2157"/>
<dbReference type="AlphaFoldDB" id="A0A401H954"/>
<dbReference type="Proteomes" id="UP000291213">
    <property type="component" value="Unassembled WGS sequence"/>
</dbReference>
<accession>A0A401H954</accession>
<keyword evidence="1" id="KW-0472">Membrane</keyword>
<dbReference type="EMBL" id="BDMD01000037">
    <property type="protein sequence ID" value="GBF08957.1"/>
    <property type="molecule type" value="Genomic_DNA"/>
</dbReference>
<organism evidence="2 3">
    <name type="scientific">Aeropyrum pernix</name>
    <dbReference type="NCBI Taxonomy" id="56636"/>
    <lineage>
        <taxon>Archaea</taxon>
        <taxon>Thermoproteota</taxon>
        <taxon>Thermoprotei</taxon>
        <taxon>Desulfurococcales</taxon>
        <taxon>Desulfurococcaceae</taxon>
        <taxon>Aeropyrum</taxon>
    </lineage>
</organism>
<evidence type="ECO:0000256" key="1">
    <source>
        <dbReference type="SAM" id="Phobius"/>
    </source>
</evidence>
<sequence length="400" mass="42385">MARPALAVLLASLFIAPLLLSAASLASPGGVTVAVDVSHGQGTEGLDTIVSSCAGCTWVLILADESQEANITPDILELFQEKRYGGLTPENLSDVDVLLIGQAASLLSNDEVAAIASWGSQGKKAVWVAGDSDYPAQGSETAQQVVNQVLEALNSNIRIDYVSVEDDESNAERSYRVVGIVDPEGVFSFLKEGLPNGGKVLFHGPGGLFVIGTDGAPANPVKEPEKKPENVYVIVRTTENSRSVQHQDPTNGGLPAVLYDPLSDFYNTGPFPLMMAEVKDNVLIFASSETMYGGYEPMTAPEYYGVQLDGPQFVAKVIATMVGFTQGTFIVVEKVITQTETVTETVTKTQTETTTKTETATVTETAIQTTTVTETNTAVIAAAVIIILAALGAAFFLLRR</sequence>
<name>A0A401H954_AERPX</name>
<protein>
    <submittedName>
        <fullName evidence="2">Uncharacterized protein</fullName>
    </submittedName>
</protein>
<dbReference type="RefSeq" id="WP_131159975.1">
    <property type="nucleotide sequence ID" value="NZ_BDMD01000037.1"/>
</dbReference>
<proteinExistence type="predicted"/>
<evidence type="ECO:0000313" key="3">
    <source>
        <dbReference type="Proteomes" id="UP000291213"/>
    </source>
</evidence>
<evidence type="ECO:0000313" key="2">
    <source>
        <dbReference type="EMBL" id="GBF08957.1"/>
    </source>
</evidence>
<feature type="transmembrane region" description="Helical" evidence="1">
    <location>
        <begin position="378"/>
        <end position="398"/>
    </location>
</feature>
<comment type="caution">
    <text evidence="2">The sequence shown here is derived from an EMBL/GenBank/DDBJ whole genome shotgun (WGS) entry which is preliminary data.</text>
</comment>
<reference evidence="2 3" key="1">
    <citation type="submission" date="2017-02" db="EMBL/GenBank/DDBJ databases">
        <title>isolation and characterization of a novel temperate virus Aeropyrum globular virus 1 infecting hyperthermophilic archaeon Aeropyrum.</title>
        <authorList>
            <person name="Yumiya M."/>
            <person name="Yoshida T."/>
            <person name="Sako Y."/>
        </authorList>
    </citation>
    <scope>NUCLEOTIDE SEQUENCE [LARGE SCALE GENOMIC DNA]</scope>
    <source>
        <strain evidence="2 3">YK1-12-2013</strain>
    </source>
</reference>